<protein>
    <submittedName>
        <fullName evidence="5">DeoR/GlpR family DNA-binding transcription regulator</fullName>
    </submittedName>
    <submittedName>
        <fullName evidence="6">DeoR/GlpR transcriptional regulator</fullName>
    </submittedName>
</protein>
<dbReference type="InterPro" id="IPR018356">
    <property type="entry name" value="Tscrpt_reg_HTH_DeoR_CS"/>
</dbReference>
<dbReference type="RefSeq" id="WP_125293824.1">
    <property type="nucleotide sequence ID" value="NZ_CP100494.1"/>
</dbReference>
<proteinExistence type="predicted"/>
<keyword evidence="8" id="KW-1185">Reference proteome</keyword>
<dbReference type="Gene3D" id="1.10.10.10">
    <property type="entry name" value="Winged helix-like DNA-binding domain superfamily/Winged helix DNA-binding domain"/>
    <property type="match status" value="1"/>
</dbReference>
<accession>A0A3R9LN01</accession>
<dbReference type="Pfam" id="PF00455">
    <property type="entry name" value="DeoRC"/>
    <property type="match status" value="1"/>
</dbReference>
<gene>
    <name evidence="6" type="ORF">EGT71_11865</name>
    <name evidence="5" type="ORF">R4P48_09665</name>
</gene>
<dbReference type="SUPFAM" id="SSF46785">
    <property type="entry name" value="Winged helix' DNA-binding domain"/>
    <property type="match status" value="1"/>
</dbReference>
<evidence type="ECO:0000313" key="5">
    <source>
        <dbReference type="EMBL" id="MDV7022941.1"/>
    </source>
</evidence>
<dbReference type="InterPro" id="IPR014036">
    <property type="entry name" value="DeoR-like_C"/>
</dbReference>
<feature type="domain" description="HTH deoR-type" evidence="4">
    <location>
        <begin position="3"/>
        <end position="58"/>
    </location>
</feature>
<evidence type="ECO:0000313" key="8">
    <source>
        <dbReference type="Proteomes" id="UP001187066"/>
    </source>
</evidence>
<evidence type="ECO:0000256" key="3">
    <source>
        <dbReference type="ARBA" id="ARBA00023163"/>
    </source>
</evidence>
<dbReference type="SUPFAM" id="SSF100950">
    <property type="entry name" value="NagB/RpiA/CoA transferase-like"/>
    <property type="match status" value="1"/>
</dbReference>
<dbReference type="InterPro" id="IPR037171">
    <property type="entry name" value="NagB/RpiA_transferase-like"/>
</dbReference>
<dbReference type="PANTHER" id="PTHR30363:SF44">
    <property type="entry name" value="AGA OPERON TRANSCRIPTIONAL REPRESSOR-RELATED"/>
    <property type="match status" value="1"/>
</dbReference>
<dbReference type="GO" id="GO:0003700">
    <property type="term" value="F:DNA-binding transcription factor activity"/>
    <property type="evidence" value="ECO:0007669"/>
    <property type="project" value="InterPro"/>
</dbReference>
<dbReference type="InterPro" id="IPR001034">
    <property type="entry name" value="DeoR_HTH"/>
</dbReference>
<evidence type="ECO:0000256" key="2">
    <source>
        <dbReference type="ARBA" id="ARBA00023125"/>
    </source>
</evidence>
<dbReference type="PANTHER" id="PTHR30363">
    <property type="entry name" value="HTH-TYPE TRANSCRIPTIONAL REGULATOR SRLR-RELATED"/>
    <property type="match status" value="1"/>
</dbReference>
<organism evidence="6 7">
    <name type="scientific">Atlantibacter subterraneus</name>
    <dbReference type="NCBI Taxonomy" id="255519"/>
    <lineage>
        <taxon>Bacteria</taxon>
        <taxon>Pseudomonadati</taxon>
        <taxon>Pseudomonadota</taxon>
        <taxon>Gammaproteobacteria</taxon>
        <taxon>Enterobacterales</taxon>
        <taxon>Enterobacteriaceae</taxon>
        <taxon>Atlantibacter</taxon>
    </lineage>
</organism>
<dbReference type="SMART" id="SM00420">
    <property type="entry name" value="HTH_DEOR"/>
    <property type="match status" value="1"/>
</dbReference>
<dbReference type="Pfam" id="PF08220">
    <property type="entry name" value="HTH_DeoR"/>
    <property type="match status" value="1"/>
</dbReference>
<dbReference type="AlphaFoldDB" id="A0A3R9LN01"/>
<dbReference type="PROSITE" id="PS51000">
    <property type="entry name" value="HTH_DEOR_2"/>
    <property type="match status" value="1"/>
</dbReference>
<dbReference type="GeneID" id="84664215"/>
<dbReference type="EMBL" id="JAWLOF010000005">
    <property type="protein sequence ID" value="MDV7022941.1"/>
    <property type="molecule type" value="Genomic_DNA"/>
</dbReference>
<dbReference type="InterPro" id="IPR050313">
    <property type="entry name" value="Carb_Metab_HTH_regulators"/>
</dbReference>
<evidence type="ECO:0000313" key="7">
    <source>
        <dbReference type="Proteomes" id="UP000275331"/>
    </source>
</evidence>
<comment type="caution">
    <text evidence="6">The sequence shown here is derived from an EMBL/GenBank/DDBJ whole genome shotgun (WGS) entry which is preliminary data.</text>
</comment>
<keyword evidence="2 5" id="KW-0238">DNA-binding</keyword>
<dbReference type="SMART" id="SM01134">
    <property type="entry name" value="DeoRC"/>
    <property type="match status" value="1"/>
</dbReference>
<keyword evidence="3" id="KW-0804">Transcription</keyword>
<keyword evidence="1" id="KW-0805">Transcription regulation</keyword>
<dbReference type="GO" id="GO:0003677">
    <property type="term" value="F:DNA binding"/>
    <property type="evidence" value="ECO:0007669"/>
    <property type="project" value="UniProtKB-KW"/>
</dbReference>
<dbReference type="Proteomes" id="UP000275331">
    <property type="component" value="Unassembled WGS sequence"/>
</dbReference>
<evidence type="ECO:0000256" key="1">
    <source>
        <dbReference type="ARBA" id="ARBA00023015"/>
    </source>
</evidence>
<dbReference type="Proteomes" id="UP001187066">
    <property type="component" value="Unassembled WGS sequence"/>
</dbReference>
<sequence>MHLMERRNQILAALTEKGSVQVAHLANKFGISEVTIRNDLRELETQGLLIRFHGGATNQINNWALTGKPNGNSDSHNEVKLEDRALLSADAKTRIANAAARLVSTGNSVIIDSGSTTLKIAQQLADAADLIVVTNNLPAAEVLSINQHITLVLCGGTFRHKTRSFHGMHAESVLKGIVADYLFIGADGIDIDKGITTFNEGYAISKVMARAAKKVVAVLDSTKFGRIGFNPVLPISDIDVLITDDGISREMVTLLENRNIDVIIV</sequence>
<dbReference type="PRINTS" id="PR00037">
    <property type="entry name" value="HTHLACR"/>
</dbReference>
<name>A0A3R9LN01_9ENTR</name>
<reference evidence="6 7" key="1">
    <citation type="submission" date="2018-10" db="EMBL/GenBank/DDBJ databases">
        <title>Transmission dynamics of multidrug resistant bacteria on intensive care unit surfaces.</title>
        <authorList>
            <person name="D'Souza A.W."/>
            <person name="Potter R.F."/>
            <person name="Wallace M."/>
            <person name="Shupe A."/>
            <person name="Patel S."/>
            <person name="Sun S."/>
            <person name="Gul D."/>
            <person name="Kwon J.H."/>
            <person name="Andleeb S."/>
            <person name="Burnham C.-A.D."/>
            <person name="Dantas G."/>
        </authorList>
    </citation>
    <scope>NUCLEOTIDE SEQUENCE [LARGE SCALE GENOMIC DNA]</scope>
    <source>
        <strain evidence="6 7">AS_373</strain>
    </source>
</reference>
<dbReference type="OrthoDB" id="5685843at2"/>
<evidence type="ECO:0000259" key="4">
    <source>
        <dbReference type="PROSITE" id="PS51000"/>
    </source>
</evidence>
<dbReference type="PROSITE" id="PS00894">
    <property type="entry name" value="HTH_DEOR_1"/>
    <property type="match status" value="1"/>
</dbReference>
<dbReference type="InterPro" id="IPR036390">
    <property type="entry name" value="WH_DNA-bd_sf"/>
</dbReference>
<reference evidence="5 8" key="2">
    <citation type="submission" date="2023-10" db="EMBL/GenBank/DDBJ databases">
        <authorList>
            <person name="Dale J."/>
        </authorList>
    </citation>
    <scope>NUCLEOTIDE SEQUENCE [LARGE SCALE GENOMIC DNA]</scope>
    <source>
        <strain evidence="5 8">2023EL-00970</strain>
    </source>
</reference>
<dbReference type="EMBL" id="RHXB01000007">
    <property type="protein sequence ID" value="RSE25622.1"/>
    <property type="molecule type" value="Genomic_DNA"/>
</dbReference>
<evidence type="ECO:0000313" key="6">
    <source>
        <dbReference type="EMBL" id="RSE25622.1"/>
    </source>
</evidence>
<dbReference type="InterPro" id="IPR036388">
    <property type="entry name" value="WH-like_DNA-bd_sf"/>
</dbReference>
<dbReference type="Gene3D" id="3.40.50.1360">
    <property type="match status" value="1"/>
</dbReference>